<dbReference type="AlphaFoldDB" id="A0A0C3GE96"/>
<keyword evidence="2" id="KW-1185">Reference proteome</keyword>
<protein>
    <submittedName>
        <fullName evidence="1">Uncharacterized protein</fullName>
    </submittedName>
</protein>
<dbReference type="EMBL" id="KN832974">
    <property type="protein sequence ID" value="KIM90009.1"/>
    <property type="molecule type" value="Genomic_DNA"/>
</dbReference>
<name>A0A0C3GE96_PILCF</name>
<proteinExistence type="predicted"/>
<evidence type="ECO:0000313" key="2">
    <source>
        <dbReference type="Proteomes" id="UP000054166"/>
    </source>
</evidence>
<accession>A0A0C3GE96</accession>
<dbReference type="Proteomes" id="UP000054166">
    <property type="component" value="Unassembled WGS sequence"/>
</dbReference>
<organism evidence="1 2">
    <name type="scientific">Piloderma croceum (strain F 1598)</name>
    <dbReference type="NCBI Taxonomy" id="765440"/>
    <lineage>
        <taxon>Eukaryota</taxon>
        <taxon>Fungi</taxon>
        <taxon>Dikarya</taxon>
        <taxon>Basidiomycota</taxon>
        <taxon>Agaricomycotina</taxon>
        <taxon>Agaricomycetes</taxon>
        <taxon>Agaricomycetidae</taxon>
        <taxon>Atheliales</taxon>
        <taxon>Atheliaceae</taxon>
        <taxon>Piloderma</taxon>
    </lineage>
</organism>
<dbReference type="HOGENOM" id="CLU_2961613_0_0_1"/>
<sequence length="59" mass="6962">MSVTILCGLLFFDNLEKWTFNAMHARLVPGNEPWKKWVRVERVLAEGYNEDVLRRKNVA</sequence>
<gene>
    <name evidence="1" type="ORF">PILCRDRAFT_812805</name>
</gene>
<reference evidence="2" key="2">
    <citation type="submission" date="2015-01" db="EMBL/GenBank/DDBJ databases">
        <title>Evolutionary Origins and Diversification of the Mycorrhizal Mutualists.</title>
        <authorList>
            <consortium name="DOE Joint Genome Institute"/>
            <consortium name="Mycorrhizal Genomics Consortium"/>
            <person name="Kohler A."/>
            <person name="Kuo A."/>
            <person name="Nagy L.G."/>
            <person name="Floudas D."/>
            <person name="Copeland A."/>
            <person name="Barry K.W."/>
            <person name="Cichocki N."/>
            <person name="Veneault-Fourrey C."/>
            <person name="LaButti K."/>
            <person name="Lindquist E.A."/>
            <person name="Lipzen A."/>
            <person name="Lundell T."/>
            <person name="Morin E."/>
            <person name="Murat C."/>
            <person name="Riley R."/>
            <person name="Ohm R."/>
            <person name="Sun H."/>
            <person name="Tunlid A."/>
            <person name="Henrissat B."/>
            <person name="Grigoriev I.V."/>
            <person name="Hibbett D.S."/>
            <person name="Martin F."/>
        </authorList>
    </citation>
    <scope>NUCLEOTIDE SEQUENCE [LARGE SCALE GENOMIC DNA]</scope>
    <source>
        <strain evidence="2">F 1598</strain>
    </source>
</reference>
<evidence type="ECO:0000313" key="1">
    <source>
        <dbReference type="EMBL" id="KIM90009.1"/>
    </source>
</evidence>
<dbReference type="InParanoid" id="A0A0C3GE96"/>
<reference evidence="1 2" key="1">
    <citation type="submission" date="2014-04" db="EMBL/GenBank/DDBJ databases">
        <authorList>
            <consortium name="DOE Joint Genome Institute"/>
            <person name="Kuo A."/>
            <person name="Tarkka M."/>
            <person name="Buscot F."/>
            <person name="Kohler A."/>
            <person name="Nagy L.G."/>
            <person name="Floudas D."/>
            <person name="Copeland A."/>
            <person name="Barry K.W."/>
            <person name="Cichocki N."/>
            <person name="Veneault-Fourrey C."/>
            <person name="LaButti K."/>
            <person name="Lindquist E.A."/>
            <person name="Lipzen A."/>
            <person name="Lundell T."/>
            <person name="Morin E."/>
            <person name="Murat C."/>
            <person name="Sun H."/>
            <person name="Tunlid A."/>
            <person name="Henrissat B."/>
            <person name="Grigoriev I.V."/>
            <person name="Hibbett D.S."/>
            <person name="Martin F."/>
            <person name="Nordberg H.P."/>
            <person name="Cantor M.N."/>
            <person name="Hua S.X."/>
        </authorList>
    </citation>
    <scope>NUCLEOTIDE SEQUENCE [LARGE SCALE GENOMIC DNA]</scope>
    <source>
        <strain evidence="1 2">F 1598</strain>
    </source>
</reference>